<name>A0A8K0CZJ1_IGNLU</name>
<organism evidence="1 2">
    <name type="scientific">Ignelater luminosus</name>
    <name type="common">Cucubano</name>
    <name type="synonym">Pyrophorus luminosus</name>
    <dbReference type="NCBI Taxonomy" id="2038154"/>
    <lineage>
        <taxon>Eukaryota</taxon>
        <taxon>Metazoa</taxon>
        <taxon>Ecdysozoa</taxon>
        <taxon>Arthropoda</taxon>
        <taxon>Hexapoda</taxon>
        <taxon>Insecta</taxon>
        <taxon>Pterygota</taxon>
        <taxon>Neoptera</taxon>
        <taxon>Endopterygota</taxon>
        <taxon>Coleoptera</taxon>
        <taxon>Polyphaga</taxon>
        <taxon>Elateriformia</taxon>
        <taxon>Elateroidea</taxon>
        <taxon>Elateridae</taxon>
        <taxon>Agrypninae</taxon>
        <taxon>Pyrophorini</taxon>
        <taxon>Ignelater</taxon>
    </lineage>
</organism>
<dbReference type="OrthoDB" id="7419171at2759"/>
<protein>
    <submittedName>
        <fullName evidence="1">Uncharacterized protein</fullName>
    </submittedName>
</protein>
<dbReference type="AlphaFoldDB" id="A0A8K0CZJ1"/>
<keyword evidence="2" id="KW-1185">Reference proteome</keyword>
<evidence type="ECO:0000313" key="1">
    <source>
        <dbReference type="EMBL" id="KAF2892150.1"/>
    </source>
</evidence>
<sequence>KEISLKKLISGRMTNEILNRYSKMITETLTPGYERLFEVAVMKYVQKLAKMYPYHKLFLLAI</sequence>
<accession>A0A8K0CZJ1</accession>
<dbReference type="EMBL" id="VTPC01011293">
    <property type="protein sequence ID" value="KAF2892150.1"/>
    <property type="molecule type" value="Genomic_DNA"/>
</dbReference>
<feature type="non-terminal residue" evidence="1">
    <location>
        <position position="1"/>
    </location>
</feature>
<proteinExistence type="predicted"/>
<dbReference type="Proteomes" id="UP000801492">
    <property type="component" value="Unassembled WGS sequence"/>
</dbReference>
<evidence type="ECO:0000313" key="2">
    <source>
        <dbReference type="Proteomes" id="UP000801492"/>
    </source>
</evidence>
<comment type="caution">
    <text evidence="1">The sequence shown here is derived from an EMBL/GenBank/DDBJ whole genome shotgun (WGS) entry which is preliminary data.</text>
</comment>
<reference evidence="1" key="1">
    <citation type="submission" date="2019-08" db="EMBL/GenBank/DDBJ databases">
        <title>The genome of the North American firefly Photinus pyralis.</title>
        <authorList>
            <consortium name="Photinus pyralis genome working group"/>
            <person name="Fallon T.R."/>
            <person name="Sander Lower S.E."/>
            <person name="Weng J.-K."/>
        </authorList>
    </citation>
    <scope>NUCLEOTIDE SEQUENCE</scope>
    <source>
        <strain evidence="1">TRF0915ILg1</strain>
        <tissue evidence="1">Whole body</tissue>
    </source>
</reference>
<gene>
    <name evidence="1" type="ORF">ILUMI_14023</name>
</gene>